<protein>
    <submittedName>
        <fullName evidence="1">Uncharacterized protein</fullName>
    </submittedName>
</protein>
<evidence type="ECO:0000313" key="1">
    <source>
        <dbReference type="EMBL" id="KAF2165532.1"/>
    </source>
</evidence>
<reference evidence="1" key="1">
    <citation type="journal article" date="2020" name="Stud. Mycol.">
        <title>101 Dothideomycetes genomes: a test case for predicting lifestyles and emergence of pathogens.</title>
        <authorList>
            <person name="Haridas S."/>
            <person name="Albert R."/>
            <person name="Binder M."/>
            <person name="Bloem J."/>
            <person name="Labutti K."/>
            <person name="Salamov A."/>
            <person name="Andreopoulos B."/>
            <person name="Baker S."/>
            <person name="Barry K."/>
            <person name="Bills G."/>
            <person name="Bluhm B."/>
            <person name="Cannon C."/>
            <person name="Castanera R."/>
            <person name="Culley D."/>
            <person name="Daum C."/>
            <person name="Ezra D."/>
            <person name="Gonzalez J."/>
            <person name="Henrissat B."/>
            <person name="Kuo A."/>
            <person name="Liang C."/>
            <person name="Lipzen A."/>
            <person name="Lutzoni F."/>
            <person name="Magnuson J."/>
            <person name="Mondo S."/>
            <person name="Nolan M."/>
            <person name="Ohm R."/>
            <person name="Pangilinan J."/>
            <person name="Park H.-J."/>
            <person name="Ramirez L."/>
            <person name="Alfaro M."/>
            <person name="Sun H."/>
            <person name="Tritt A."/>
            <person name="Yoshinaga Y."/>
            <person name="Zwiers L.-H."/>
            <person name="Turgeon B."/>
            <person name="Goodwin S."/>
            <person name="Spatafora J."/>
            <person name="Crous P."/>
            <person name="Grigoriev I."/>
        </authorList>
    </citation>
    <scope>NUCLEOTIDE SEQUENCE</scope>
    <source>
        <strain evidence="1">ATCC 36951</strain>
    </source>
</reference>
<sequence>MSRCLFLELLPAELRVEIYELALRLDPPVIVIDFRPPQNETQPNNPKIPSALLQTSQQIHAETCPILYNINSVHIHAPIFTPRPSDEHPSDRSLIISRLQRIATQQLRTHHLSHAKLFLGRMYSVGRIRWMDFFTRWIAVLPAIRALREGVEGSVEVEFESLLGKGGRVCVGFDVKTREGVERGLMGEGGEVEMSELERERLGRIRRTVVKTLFEGDGDGEAA</sequence>
<dbReference type="GeneID" id="54560494"/>
<dbReference type="OrthoDB" id="3636858at2759"/>
<keyword evidence="2" id="KW-1185">Reference proteome</keyword>
<dbReference type="Proteomes" id="UP000799537">
    <property type="component" value="Unassembled WGS sequence"/>
</dbReference>
<evidence type="ECO:0000313" key="2">
    <source>
        <dbReference type="Proteomes" id="UP000799537"/>
    </source>
</evidence>
<dbReference type="PANTHER" id="PTHR42085:SF1">
    <property type="entry name" value="F-BOX DOMAIN-CONTAINING PROTEIN"/>
    <property type="match status" value="1"/>
</dbReference>
<dbReference type="AlphaFoldDB" id="A0A6A6CHV3"/>
<gene>
    <name evidence="1" type="ORF">M409DRAFT_24385</name>
</gene>
<dbReference type="PANTHER" id="PTHR42085">
    <property type="entry name" value="F-BOX DOMAIN-CONTAINING PROTEIN"/>
    <property type="match status" value="1"/>
</dbReference>
<dbReference type="InterPro" id="IPR038883">
    <property type="entry name" value="AN11006-like"/>
</dbReference>
<dbReference type="RefSeq" id="XP_033666421.1">
    <property type="nucleotide sequence ID" value="XM_033807222.1"/>
</dbReference>
<accession>A0A6A6CHV3</accession>
<proteinExistence type="predicted"/>
<dbReference type="EMBL" id="ML993600">
    <property type="protein sequence ID" value="KAF2165532.1"/>
    <property type="molecule type" value="Genomic_DNA"/>
</dbReference>
<name>A0A6A6CHV3_ZASCE</name>
<organism evidence="1 2">
    <name type="scientific">Zasmidium cellare ATCC 36951</name>
    <dbReference type="NCBI Taxonomy" id="1080233"/>
    <lineage>
        <taxon>Eukaryota</taxon>
        <taxon>Fungi</taxon>
        <taxon>Dikarya</taxon>
        <taxon>Ascomycota</taxon>
        <taxon>Pezizomycotina</taxon>
        <taxon>Dothideomycetes</taxon>
        <taxon>Dothideomycetidae</taxon>
        <taxon>Mycosphaerellales</taxon>
        <taxon>Mycosphaerellaceae</taxon>
        <taxon>Zasmidium</taxon>
    </lineage>
</organism>